<evidence type="ECO:0000313" key="9">
    <source>
        <dbReference type="EMBL" id="OIQ69244.1"/>
    </source>
</evidence>
<dbReference type="Pfam" id="PF02696">
    <property type="entry name" value="SelO"/>
    <property type="match status" value="1"/>
</dbReference>
<protein>
    <submittedName>
        <fullName evidence="9">Uncharacterized protein</fullName>
    </submittedName>
</protein>
<proteinExistence type="inferred from homology"/>
<evidence type="ECO:0000256" key="7">
    <source>
        <dbReference type="ARBA" id="ARBA00022840"/>
    </source>
</evidence>
<evidence type="ECO:0000256" key="3">
    <source>
        <dbReference type="ARBA" id="ARBA00022679"/>
    </source>
</evidence>
<dbReference type="EMBL" id="MLJW01004838">
    <property type="protein sequence ID" value="OIQ69244.1"/>
    <property type="molecule type" value="Genomic_DNA"/>
</dbReference>
<dbReference type="InterPro" id="IPR003846">
    <property type="entry name" value="SelO"/>
</dbReference>
<reference evidence="9" key="1">
    <citation type="submission" date="2016-10" db="EMBL/GenBank/DDBJ databases">
        <title>Sequence of Gallionella enrichment culture.</title>
        <authorList>
            <person name="Poehlein A."/>
            <person name="Muehling M."/>
            <person name="Daniel R."/>
        </authorList>
    </citation>
    <scope>NUCLEOTIDE SEQUENCE</scope>
</reference>
<comment type="caution">
    <text evidence="9">The sequence shown here is derived from an EMBL/GenBank/DDBJ whole genome shotgun (WGS) entry which is preliminary data.</text>
</comment>
<dbReference type="GO" id="GO:0070733">
    <property type="term" value="F:AMPylase activity"/>
    <property type="evidence" value="ECO:0007669"/>
    <property type="project" value="TreeGrafter"/>
</dbReference>
<dbReference type="AlphaFoldDB" id="A0A1J5PNT4"/>
<evidence type="ECO:0000256" key="2">
    <source>
        <dbReference type="ARBA" id="ARBA00009747"/>
    </source>
</evidence>
<dbReference type="GO" id="GO:0046872">
    <property type="term" value="F:metal ion binding"/>
    <property type="evidence" value="ECO:0007669"/>
    <property type="project" value="UniProtKB-KW"/>
</dbReference>
<keyword evidence="7" id="KW-0067">ATP-binding</keyword>
<keyword evidence="6" id="KW-0547">Nucleotide-binding</keyword>
<dbReference type="PANTHER" id="PTHR32057">
    <property type="entry name" value="PROTEIN ADENYLYLTRANSFERASE SELO, MITOCHONDRIAL"/>
    <property type="match status" value="1"/>
</dbReference>
<sequence>MAHWQAAGFCHGVMNTDNMSILGLTIDYGPFQFLDAYDPGHICNHSDSQGRYAFDQQPGIAQWNLYALARALMALIRDQDLALQALATFKPLFSQTFHSLMCAKLGWSATSKAAALPASASLIADLLALLKQDRVDYTIFWHRLGLVVLGSDTTALHDLFVNRAELAAWMLRYSELSLLYGQAPEADLMLKTNPKFVLRNYLAEQAIESAQARDFSGVATLLGLLEKPFDPHPAHVALAGLPPDWARQIQVSCSS</sequence>
<evidence type="ECO:0000256" key="1">
    <source>
        <dbReference type="ARBA" id="ARBA00001946"/>
    </source>
</evidence>
<keyword evidence="4" id="KW-0548">Nucleotidyltransferase</keyword>
<evidence type="ECO:0000256" key="4">
    <source>
        <dbReference type="ARBA" id="ARBA00022695"/>
    </source>
</evidence>
<keyword evidence="5" id="KW-0479">Metal-binding</keyword>
<dbReference type="PANTHER" id="PTHR32057:SF14">
    <property type="entry name" value="PROTEIN ADENYLYLTRANSFERASE SELO, MITOCHONDRIAL"/>
    <property type="match status" value="1"/>
</dbReference>
<comment type="cofactor">
    <cofactor evidence="1">
        <name>Mg(2+)</name>
        <dbReference type="ChEBI" id="CHEBI:18420"/>
    </cofactor>
</comment>
<accession>A0A1J5PNT4</accession>
<comment type="similarity">
    <text evidence="2">Belongs to the SELO family.</text>
</comment>
<evidence type="ECO:0000256" key="6">
    <source>
        <dbReference type="ARBA" id="ARBA00022741"/>
    </source>
</evidence>
<name>A0A1J5PNT4_9ZZZZ</name>
<organism evidence="9">
    <name type="scientific">mine drainage metagenome</name>
    <dbReference type="NCBI Taxonomy" id="410659"/>
    <lineage>
        <taxon>unclassified sequences</taxon>
        <taxon>metagenomes</taxon>
        <taxon>ecological metagenomes</taxon>
    </lineage>
</organism>
<keyword evidence="3" id="KW-0808">Transferase</keyword>
<dbReference type="GO" id="GO:0005524">
    <property type="term" value="F:ATP binding"/>
    <property type="evidence" value="ECO:0007669"/>
    <property type="project" value="UniProtKB-KW"/>
</dbReference>
<keyword evidence="8" id="KW-0460">Magnesium</keyword>
<evidence type="ECO:0000256" key="8">
    <source>
        <dbReference type="ARBA" id="ARBA00022842"/>
    </source>
</evidence>
<gene>
    <name evidence="9" type="ORF">GALL_491590</name>
</gene>
<evidence type="ECO:0000256" key="5">
    <source>
        <dbReference type="ARBA" id="ARBA00022723"/>
    </source>
</evidence>